<organism evidence="11 12">
    <name type="scientific">Streptomyces caledonius</name>
    <dbReference type="NCBI Taxonomy" id="3134107"/>
    <lineage>
        <taxon>Bacteria</taxon>
        <taxon>Bacillati</taxon>
        <taxon>Actinomycetota</taxon>
        <taxon>Actinomycetes</taxon>
        <taxon>Kitasatosporales</taxon>
        <taxon>Streptomycetaceae</taxon>
        <taxon>Streptomyces</taxon>
    </lineage>
</organism>
<dbReference type="EMBL" id="JBBKAM010000002">
    <property type="protein sequence ID" value="MEJ8643600.1"/>
    <property type="molecule type" value="Genomic_DNA"/>
</dbReference>
<gene>
    <name evidence="10 11" type="primary">crcB</name>
    <name evidence="10" type="synonym">fluC</name>
    <name evidence="11" type="ORF">WKI68_23955</name>
</gene>
<evidence type="ECO:0000256" key="1">
    <source>
        <dbReference type="ARBA" id="ARBA00004651"/>
    </source>
</evidence>
<comment type="function">
    <text evidence="9 10">Fluoride-specific ion channel. Important for reducing fluoride concentration in the cell, thus reducing its toxicity.</text>
</comment>
<keyword evidence="10" id="KW-0406">Ion transport</keyword>
<dbReference type="HAMAP" id="MF_00454">
    <property type="entry name" value="FluC"/>
    <property type="match status" value="1"/>
</dbReference>
<accession>A0ABU8U6S7</accession>
<keyword evidence="2 10" id="KW-1003">Cell membrane</keyword>
<evidence type="ECO:0000256" key="3">
    <source>
        <dbReference type="ARBA" id="ARBA00022692"/>
    </source>
</evidence>
<keyword evidence="6 10" id="KW-0407">Ion channel</keyword>
<name>A0ABU8U6S7_9ACTN</name>
<keyword evidence="3 10" id="KW-0812">Transmembrane</keyword>
<dbReference type="Proteomes" id="UP001382904">
    <property type="component" value="Unassembled WGS sequence"/>
</dbReference>
<comment type="caution">
    <text evidence="11">The sequence shown here is derived from an EMBL/GenBank/DDBJ whole genome shotgun (WGS) entry which is preliminary data.</text>
</comment>
<comment type="similarity">
    <text evidence="7 10">Belongs to the fluoride channel Fluc/FEX (TC 1.A.43) family.</text>
</comment>
<feature type="transmembrane region" description="Helical" evidence="10">
    <location>
        <begin position="68"/>
        <end position="86"/>
    </location>
</feature>
<feature type="transmembrane region" description="Helical" evidence="10">
    <location>
        <begin position="37"/>
        <end position="61"/>
    </location>
</feature>
<comment type="catalytic activity">
    <reaction evidence="8">
        <text>fluoride(in) = fluoride(out)</text>
        <dbReference type="Rhea" id="RHEA:76159"/>
        <dbReference type="ChEBI" id="CHEBI:17051"/>
    </reaction>
    <physiologicalReaction direction="left-to-right" evidence="8">
        <dbReference type="Rhea" id="RHEA:76160"/>
    </physiologicalReaction>
</comment>
<comment type="subcellular location">
    <subcellularLocation>
        <location evidence="1 10">Cell membrane</location>
        <topology evidence="1 10">Multi-pass membrane protein</topology>
    </subcellularLocation>
</comment>
<evidence type="ECO:0000256" key="8">
    <source>
        <dbReference type="ARBA" id="ARBA00035585"/>
    </source>
</evidence>
<evidence type="ECO:0000256" key="10">
    <source>
        <dbReference type="HAMAP-Rule" id="MF_00454"/>
    </source>
</evidence>
<dbReference type="Pfam" id="PF02537">
    <property type="entry name" value="CRCB"/>
    <property type="match status" value="1"/>
</dbReference>
<dbReference type="PANTHER" id="PTHR28259">
    <property type="entry name" value="FLUORIDE EXPORT PROTEIN 1-RELATED"/>
    <property type="match status" value="1"/>
</dbReference>
<proteinExistence type="inferred from homology"/>
<reference evidence="11 12" key="1">
    <citation type="submission" date="2024-03" db="EMBL/GenBank/DDBJ databases">
        <title>Novel Streptomyces species of biotechnological and ecological value are a feature of Machair soil.</title>
        <authorList>
            <person name="Prole J.R."/>
            <person name="Goodfellow M."/>
            <person name="Allenby N."/>
            <person name="Ward A.C."/>
        </authorList>
    </citation>
    <scope>NUCLEOTIDE SEQUENCE [LARGE SCALE GENOMIC DNA]</scope>
    <source>
        <strain evidence="11 12">MS1.HAVA.3</strain>
    </source>
</reference>
<evidence type="ECO:0000256" key="5">
    <source>
        <dbReference type="ARBA" id="ARBA00023136"/>
    </source>
</evidence>
<keyword evidence="10" id="KW-0915">Sodium</keyword>
<feature type="binding site" evidence="10">
    <location>
        <position position="76"/>
    </location>
    <ligand>
        <name>Na(+)</name>
        <dbReference type="ChEBI" id="CHEBI:29101"/>
        <note>structural</note>
    </ligand>
</feature>
<evidence type="ECO:0000256" key="2">
    <source>
        <dbReference type="ARBA" id="ARBA00022475"/>
    </source>
</evidence>
<evidence type="ECO:0000313" key="12">
    <source>
        <dbReference type="Proteomes" id="UP001382904"/>
    </source>
</evidence>
<comment type="activity regulation">
    <text evidence="10">Na(+) is not transported, but it plays an essential structural role and its presence is essential for fluoride channel function.</text>
</comment>
<evidence type="ECO:0000256" key="6">
    <source>
        <dbReference type="ARBA" id="ARBA00023303"/>
    </source>
</evidence>
<keyword evidence="10" id="KW-0813">Transport</keyword>
<evidence type="ECO:0000256" key="4">
    <source>
        <dbReference type="ARBA" id="ARBA00022989"/>
    </source>
</evidence>
<evidence type="ECO:0000256" key="7">
    <source>
        <dbReference type="ARBA" id="ARBA00035120"/>
    </source>
</evidence>
<keyword evidence="4 10" id="KW-1133">Transmembrane helix</keyword>
<dbReference type="PANTHER" id="PTHR28259:SF1">
    <property type="entry name" value="FLUORIDE EXPORT PROTEIN 1-RELATED"/>
    <property type="match status" value="1"/>
</dbReference>
<feature type="binding site" evidence="10">
    <location>
        <position position="79"/>
    </location>
    <ligand>
        <name>Na(+)</name>
        <dbReference type="ChEBI" id="CHEBI:29101"/>
        <note>structural</note>
    </ligand>
</feature>
<evidence type="ECO:0000256" key="9">
    <source>
        <dbReference type="ARBA" id="ARBA00049940"/>
    </source>
</evidence>
<keyword evidence="5 10" id="KW-0472">Membrane</keyword>
<feature type="transmembrane region" description="Helical" evidence="10">
    <location>
        <begin position="98"/>
        <end position="117"/>
    </location>
</feature>
<sequence>MNWLLVVAGAVVGAPLRYLTDRAVQKRLDDPDAVFPWGTFVVNAAACLGLGLLAGAVLAGAASSRLELLLGTGLCGALSTYSTFSYETLRLAERGRGFLAVANVVMSVLVGLGAVHLGSQVARQLFV</sequence>
<keyword evidence="10" id="KW-0479">Metal-binding</keyword>
<dbReference type="NCBIfam" id="TIGR00494">
    <property type="entry name" value="crcB"/>
    <property type="match status" value="1"/>
</dbReference>
<protein>
    <recommendedName>
        <fullName evidence="10">Fluoride-specific ion channel FluC</fullName>
    </recommendedName>
</protein>
<dbReference type="InterPro" id="IPR003691">
    <property type="entry name" value="FluC"/>
</dbReference>
<evidence type="ECO:0000313" key="11">
    <source>
        <dbReference type="EMBL" id="MEJ8643600.1"/>
    </source>
</evidence>
<keyword evidence="12" id="KW-1185">Reference proteome</keyword>